<dbReference type="EMBL" id="JBFTWV010000010">
    <property type="protein sequence ID" value="KAL2798950.1"/>
    <property type="molecule type" value="Genomic_DNA"/>
</dbReference>
<feature type="compositionally biased region" description="Polar residues" evidence="2">
    <location>
        <begin position="377"/>
        <end position="387"/>
    </location>
</feature>
<sequence>MASNRVERLQMRQRGAGTRKIKEVDFGFSLFGPPAEASSQPASQPTNSFEPAPTPAPPPQPPPLDEPAPVEEATTEPTEPQPNASPNGDNASSQERSANQAPENARNTISSRPSTFDTAAVDAPIIERSNKRRRIENPAEDSIPVDTLRELDNGVSERVAEEPTVPTPAEGKAIPIRTSASSTQDQQQDQAPPTEIETVPAGGDNEDIPSVPDVPFATDSNEVAASTAPEPIAANGITSPSSDAAKKSKGKGRGRKPRSSPEHNDVSNPEPAEKEDAQPTIPSEPKEIPQEPNASPAIEPTKTQKEKRGRSRTPAAAQASETTAATDETPAEDADAEASSKNDTARRGVRGRKKKTQEVTEKSVSPGQGSEKPGANQVEQVTETQDATAGPEPVGLSKVQPNGVDKGKKRAGRPKKVVSQTPEPAEQPSRASTRTKQRQAEPERDQEPEEQPDSDKSRASRRKRQREQSEPLVEPQGQAQPEGGATRVDKRRKRKERDSEREQPSEQEQPEPEVETSRTAKRRKHREEKEQQRGRRQQPTPEPEPEPENQQEAQVDREQAKAAKGRKGRRPENQTEEQPAEEATTAEASQALKRKPRQPRGETVPVTVHRIVNATSLGGQPAHDESASEEDAESPNEVASRQTDKLPTRGGVNAADVLAQICRETLEKTLTTLKNGIDNEANAARRQEWTLRRKAVEAFGTELEGRLFELSEMLDSNFMLGVKVKKAKRNMMDLRARLDQVRREREAIALRTDAVRREHMIAEESRMARSTISHSLHNLDLALERGQNRTTREDESLTAGLEFRLRNAAQNVSSTAPGTHGGILNQIKRFNAQLEETARLLEG</sequence>
<dbReference type="Pfam" id="PF20994">
    <property type="entry name" value="CENPU"/>
    <property type="match status" value="1"/>
</dbReference>
<organism evidence="4 5">
    <name type="scientific">Aspergillus keveii</name>
    <dbReference type="NCBI Taxonomy" id="714993"/>
    <lineage>
        <taxon>Eukaryota</taxon>
        <taxon>Fungi</taxon>
        <taxon>Dikarya</taxon>
        <taxon>Ascomycota</taxon>
        <taxon>Pezizomycotina</taxon>
        <taxon>Eurotiomycetes</taxon>
        <taxon>Eurotiomycetidae</taxon>
        <taxon>Eurotiales</taxon>
        <taxon>Aspergillaceae</taxon>
        <taxon>Aspergillus</taxon>
        <taxon>Aspergillus subgen. Nidulantes</taxon>
    </lineage>
</organism>
<evidence type="ECO:0000256" key="1">
    <source>
        <dbReference type="SAM" id="Coils"/>
    </source>
</evidence>
<proteinExistence type="predicted"/>
<keyword evidence="5" id="KW-1185">Reference proteome</keyword>
<feature type="compositionally biased region" description="Polar residues" evidence="2">
    <location>
        <begin position="85"/>
        <end position="117"/>
    </location>
</feature>
<evidence type="ECO:0000313" key="5">
    <source>
        <dbReference type="Proteomes" id="UP001610563"/>
    </source>
</evidence>
<accession>A0ABR4GIR8</accession>
<dbReference type="Proteomes" id="UP001610563">
    <property type="component" value="Unassembled WGS sequence"/>
</dbReference>
<evidence type="ECO:0000256" key="2">
    <source>
        <dbReference type="SAM" id="MobiDB-lite"/>
    </source>
</evidence>
<evidence type="ECO:0000313" key="4">
    <source>
        <dbReference type="EMBL" id="KAL2798950.1"/>
    </source>
</evidence>
<comment type="caution">
    <text evidence="4">The sequence shown here is derived from an EMBL/GenBank/DDBJ whole genome shotgun (WGS) entry which is preliminary data.</text>
</comment>
<feature type="compositionally biased region" description="Low complexity" evidence="2">
    <location>
        <begin position="70"/>
        <end position="84"/>
    </location>
</feature>
<feature type="compositionally biased region" description="Basic residues" evidence="2">
    <location>
        <begin position="407"/>
        <end position="416"/>
    </location>
</feature>
<feature type="compositionally biased region" description="Pro residues" evidence="2">
    <location>
        <begin position="52"/>
        <end position="66"/>
    </location>
</feature>
<dbReference type="InterPro" id="IPR048743">
    <property type="entry name" value="AME1"/>
</dbReference>
<name>A0ABR4GIR8_9EURO</name>
<feature type="compositionally biased region" description="Basic residues" evidence="2">
    <location>
        <begin position="247"/>
        <end position="258"/>
    </location>
</feature>
<feature type="compositionally biased region" description="Low complexity" evidence="2">
    <location>
        <begin position="313"/>
        <end position="328"/>
    </location>
</feature>
<feature type="coiled-coil region" evidence="1">
    <location>
        <begin position="724"/>
        <end position="751"/>
    </location>
</feature>
<feature type="compositionally biased region" description="Basic and acidic residues" evidence="2">
    <location>
        <begin position="259"/>
        <end position="277"/>
    </location>
</feature>
<feature type="compositionally biased region" description="Low complexity" evidence="2">
    <location>
        <begin position="581"/>
        <end position="591"/>
    </location>
</feature>
<feature type="compositionally biased region" description="Polar residues" evidence="2">
    <location>
        <begin position="37"/>
        <end position="49"/>
    </location>
</feature>
<feature type="region of interest" description="Disordered" evidence="2">
    <location>
        <begin position="1"/>
        <end position="649"/>
    </location>
</feature>
<protein>
    <recommendedName>
        <fullName evidence="3">Inner kinetochore subunit AME1 domain-containing protein</fullName>
    </recommendedName>
</protein>
<gene>
    <name evidence="4" type="ORF">BJX66DRAFT_294494</name>
</gene>
<keyword evidence="1" id="KW-0175">Coiled coil</keyword>
<feature type="compositionally biased region" description="Low complexity" evidence="2">
    <location>
        <begin position="178"/>
        <end position="194"/>
    </location>
</feature>
<feature type="compositionally biased region" description="Basic and acidic residues" evidence="2">
    <location>
        <begin position="1"/>
        <end position="10"/>
    </location>
</feature>
<feature type="domain" description="Inner kinetochore subunit AME1" evidence="3">
    <location>
        <begin position="599"/>
        <end position="836"/>
    </location>
</feature>
<evidence type="ECO:0000259" key="3">
    <source>
        <dbReference type="Pfam" id="PF20994"/>
    </source>
</evidence>
<reference evidence="4 5" key="1">
    <citation type="submission" date="2024-07" db="EMBL/GenBank/DDBJ databases">
        <title>Section-level genome sequencing and comparative genomics of Aspergillus sections Usti and Cavernicolus.</title>
        <authorList>
            <consortium name="Lawrence Berkeley National Laboratory"/>
            <person name="Nybo J.L."/>
            <person name="Vesth T.C."/>
            <person name="Theobald S."/>
            <person name="Frisvad J.C."/>
            <person name="Larsen T.O."/>
            <person name="Kjaerboelling I."/>
            <person name="Rothschild-Mancinelli K."/>
            <person name="Lyhne E.K."/>
            <person name="Kogle M.E."/>
            <person name="Barry K."/>
            <person name="Clum A."/>
            <person name="Na H."/>
            <person name="Ledsgaard L."/>
            <person name="Lin J."/>
            <person name="Lipzen A."/>
            <person name="Kuo A."/>
            <person name="Riley R."/>
            <person name="Mondo S."/>
            <person name="Labutti K."/>
            <person name="Haridas S."/>
            <person name="Pangalinan J."/>
            <person name="Salamov A.A."/>
            <person name="Simmons B.A."/>
            <person name="Magnuson J.K."/>
            <person name="Chen J."/>
            <person name="Drula E."/>
            <person name="Henrissat B."/>
            <person name="Wiebenga A."/>
            <person name="Lubbers R.J."/>
            <person name="Gomes A.C."/>
            <person name="Makela M.R."/>
            <person name="Stajich J."/>
            <person name="Grigoriev I.V."/>
            <person name="Mortensen U.H."/>
            <person name="De Vries R.P."/>
            <person name="Baker S.E."/>
            <person name="Andersen M.R."/>
        </authorList>
    </citation>
    <scope>NUCLEOTIDE SEQUENCE [LARGE SCALE GENOMIC DNA]</scope>
    <source>
        <strain evidence="4 5">CBS 209.92</strain>
    </source>
</reference>